<evidence type="ECO:0000313" key="4">
    <source>
        <dbReference type="EMBL" id="KPC55194.1"/>
    </source>
</evidence>
<gene>
    <name evidence="4" type="primary">divK_2</name>
    <name evidence="4" type="ORF">WG78_01010</name>
</gene>
<dbReference type="GO" id="GO:0000160">
    <property type="term" value="P:phosphorelay signal transduction system"/>
    <property type="evidence" value="ECO:0007669"/>
    <property type="project" value="InterPro"/>
</dbReference>
<feature type="domain" description="Response regulatory" evidence="3">
    <location>
        <begin position="3"/>
        <end position="119"/>
    </location>
</feature>
<dbReference type="SUPFAM" id="SSF52172">
    <property type="entry name" value="CheY-like"/>
    <property type="match status" value="1"/>
</dbReference>
<feature type="modified residue" description="4-aspartylphosphate" evidence="2">
    <location>
        <position position="52"/>
    </location>
</feature>
<evidence type="ECO:0000259" key="3">
    <source>
        <dbReference type="PROSITE" id="PS50110"/>
    </source>
</evidence>
<dbReference type="PANTHER" id="PTHR45339:SF3">
    <property type="entry name" value="HISTIDINE KINASE"/>
    <property type="match status" value="1"/>
</dbReference>
<dbReference type="InterPro" id="IPR011006">
    <property type="entry name" value="CheY-like_superfamily"/>
</dbReference>
<proteinExistence type="predicted"/>
<accession>A0A0N0XML5</accession>
<dbReference type="EMBL" id="LAQT01000001">
    <property type="protein sequence ID" value="KPC55194.1"/>
    <property type="molecule type" value="Genomic_DNA"/>
</dbReference>
<dbReference type="PATRIC" id="fig|857265.3.peg.216"/>
<comment type="caution">
    <text evidence="4">The sequence shown here is derived from an EMBL/GenBank/DDBJ whole genome shotgun (WGS) entry which is preliminary data.</text>
</comment>
<evidence type="ECO:0000256" key="2">
    <source>
        <dbReference type="PROSITE-ProRule" id="PRU00169"/>
    </source>
</evidence>
<sequence>MARILIIEDNAANLKLFTFLLKNAGHTVSTATEAATGLSLARTELPDLILMDVQLPGMDGLEATRLLKADSTTGHIKVVVVTAFAMKGDEARMLAAGCDGYVAKPIHYGDFLEKVNAALA</sequence>
<evidence type="ECO:0000313" key="5">
    <source>
        <dbReference type="Proteomes" id="UP000037939"/>
    </source>
</evidence>
<organism evidence="4 5">
    <name type="scientific">Amantichitinum ursilacus</name>
    <dbReference type="NCBI Taxonomy" id="857265"/>
    <lineage>
        <taxon>Bacteria</taxon>
        <taxon>Pseudomonadati</taxon>
        <taxon>Pseudomonadota</taxon>
        <taxon>Betaproteobacteria</taxon>
        <taxon>Neisseriales</taxon>
        <taxon>Chitinibacteraceae</taxon>
        <taxon>Amantichitinum</taxon>
    </lineage>
</organism>
<dbReference type="Pfam" id="PF00072">
    <property type="entry name" value="Response_reg"/>
    <property type="match status" value="1"/>
</dbReference>
<dbReference type="STRING" id="857265.WG78_01010"/>
<reference evidence="4 5" key="1">
    <citation type="submission" date="2015-07" db="EMBL/GenBank/DDBJ databases">
        <title>Draft genome sequence of the Amantichitinum ursilacus IGB-41, a new chitin-degrading bacterium.</title>
        <authorList>
            <person name="Kirstahler P."/>
            <person name="Guenther M."/>
            <person name="Grumaz C."/>
            <person name="Rupp S."/>
            <person name="Zibek S."/>
            <person name="Sohn K."/>
        </authorList>
    </citation>
    <scope>NUCLEOTIDE SEQUENCE [LARGE SCALE GENOMIC DNA]</scope>
    <source>
        <strain evidence="4 5">IGB-41</strain>
    </source>
</reference>
<keyword evidence="5" id="KW-1185">Reference proteome</keyword>
<protein>
    <submittedName>
        <fullName evidence="4">Polar-differentiation response regulator DivK</fullName>
    </submittedName>
</protein>
<dbReference type="Gene3D" id="3.40.50.2300">
    <property type="match status" value="1"/>
</dbReference>
<evidence type="ECO:0000256" key="1">
    <source>
        <dbReference type="ARBA" id="ARBA00022553"/>
    </source>
</evidence>
<dbReference type="PROSITE" id="PS50110">
    <property type="entry name" value="RESPONSE_REGULATORY"/>
    <property type="match status" value="1"/>
</dbReference>
<keyword evidence="1 2" id="KW-0597">Phosphoprotein</keyword>
<dbReference type="AlphaFoldDB" id="A0A0N0XML5"/>
<name>A0A0N0XML5_9NEIS</name>
<dbReference type="Proteomes" id="UP000037939">
    <property type="component" value="Unassembled WGS sequence"/>
</dbReference>
<dbReference type="OrthoDB" id="9801101at2"/>
<dbReference type="CDD" id="cd17548">
    <property type="entry name" value="REC_DivK-like"/>
    <property type="match status" value="1"/>
</dbReference>
<dbReference type="SMART" id="SM00448">
    <property type="entry name" value="REC"/>
    <property type="match status" value="1"/>
</dbReference>
<dbReference type="InterPro" id="IPR001789">
    <property type="entry name" value="Sig_transdc_resp-reg_receiver"/>
</dbReference>
<dbReference type="RefSeq" id="WP_083458677.1">
    <property type="nucleotide sequence ID" value="NZ_LAQT01000001.1"/>
</dbReference>
<dbReference type="PANTHER" id="PTHR45339">
    <property type="entry name" value="HYBRID SIGNAL TRANSDUCTION HISTIDINE KINASE J"/>
    <property type="match status" value="1"/>
</dbReference>